<dbReference type="PANTHER" id="PTHR38731">
    <property type="entry name" value="LIPL45-RELATED LIPOPROTEIN-RELATED"/>
    <property type="match status" value="1"/>
</dbReference>
<sequence length="321" mass="33553">MTMTITRLTTALLLASSLCAAAAQEIGKASAIRNEVSVQSEDEDTSRAAAVGTGIKMRDLITSGDNSAMQMLLVDQTVFTVGPRAELVVDEFVYDPESDAGEMTARVTKGAFRFMSGRTAKNPENVRIETPVASMGIRGTIVEGAVGEDAVRQLSGLEGQFEGVPTGPEATILVLRGPSTTTGDNLTREGEVTITTPNGTVTLTRTNSAVFIPGPGAAPIGPFPLPQQAVQSFGQQVVSVPTGEPVSPVPDIQIPQSNVVVEEEPVEPEPQEPEEENVVERPTMACPVFDGIPVTDGGIILDGGQGGVIDDFGSLECMGDQ</sequence>
<evidence type="ECO:0000259" key="2">
    <source>
        <dbReference type="Pfam" id="PF04773"/>
    </source>
</evidence>
<organism evidence="3 4">
    <name type="scientific">Parvularcula marina</name>
    <dbReference type="NCBI Taxonomy" id="2292771"/>
    <lineage>
        <taxon>Bacteria</taxon>
        <taxon>Pseudomonadati</taxon>
        <taxon>Pseudomonadota</taxon>
        <taxon>Alphaproteobacteria</taxon>
        <taxon>Parvularculales</taxon>
        <taxon>Parvularculaceae</taxon>
        <taxon>Parvularcula</taxon>
    </lineage>
</organism>
<name>A0A371RJF4_9PROT</name>
<dbReference type="EMBL" id="QUQO01000001">
    <property type="protein sequence ID" value="RFB05584.1"/>
    <property type="molecule type" value="Genomic_DNA"/>
</dbReference>
<evidence type="ECO:0000313" key="3">
    <source>
        <dbReference type="EMBL" id="RFB05584.1"/>
    </source>
</evidence>
<keyword evidence="1" id="KW-0732">Signal</keyword>
<feature type="signal peptide" evidence="1">
    <location>
        <begin position="1"/>
        <end position="22"/>
    </location>
</feature>
<keyword evidence="4" id="KW-1185">Reference proteome</keyword>
<proteinExistence type="predicted"/>
<reference evidence="3 4" key="1">
    <citation type="submission" date="2018-08" db="EMBL/GenBank/DDBJ databases">
        <title>Parvularcula sp. SM1705, isolated from surface water of the South Sea China.</title>
        <authorList>
            <person name="Sun L."/>
        </authorList>
    </citation>
    <scope>NUCLEOTIDE SEQUENCE [LARGE SCALE GENOMIC DNA]</scope>
    <source>
        <strain evidence="3 4">SM1705</strain>
    </source>
</reference>
<gene>
    <name evidence="3" type="ORF">DX908_10100</name>
</gene>
<evidence type="ECO:0000313" key="4">
    <source>
        <dbReference type="Proteomes" id="UP000264589"/>
    </source>
</evidence>
<dbReference type="InterPro" id="IPR006860">
    <property type="entry name" value="FecR"/>
</dbReference>
<comment type="caution">
    <text evidence="3">The sequence shown here is derived from an EMBL/GenBank/DDBJ whole genome shotgun (WGS) entry which is preliminary data.</text>
</comment>
<feature type="domain" description="FecR protein" evidence="2">
    <location>
        <begin position="60"/>
        <end position="151"/>
    </location>
</feature>
<evidence type="ECO:0000256" key="1">
    <source>
        <dbReference type="SAM" id="SignalP"/>
    </source>
</evidence>
<dbReference type="AlphaFoldDB" id="A0A371RJF4"/>
<dbReference type="InParanoid" id="A0A371RJF4"/>
<feature type="chain" id="PRO_5016951789" description="FecR protein domain-containing protein" evidence="1">
    <location>
        <begin position="23"/>
        <end position="321"/>
    </location>
</feature>
<dbReference type="Pfam" id="PF04773">
    <property type="entry name" value="FecR"/>
    <property type="match status" value="1"/>
</dbReference>
<protein>
    <recommendedName>
        <fullName evidence="2">FecR protein domain-containing protein</fullName>
    </recommendedName>
</protein>
<dbReference type="Proteomes" id="UP000264589">
    <property type="component" value="Unassembled WGS sequence"/>
</dbReference>
<accession>A0A371RJF4</accession>